<keyword evidence="2" id="KW-0732">Signal</keyword>
<evidence type="ECO:0000256" key="2">
    <source>
        <dbReference type="SAM" id="SignalP"/>
    </source>
</evidence>
<protein>
    <submittedName>
        <fullName evidence="3">Uncharacterized protein</fullName>
    </submittedName>
</protein>
<feature type="chain" id="PRO_5002045443" evidence="2">
    <location>
        <begin position="26"/>
        <end position="66"/>
    </location>
</feature>
<reference evidence="3" key="2">
    <citation type="journal article" date="2015" name="Data Brief">
        <title>Shoot transcriptome of the giant reed, Arundo donax.</title>
        <authorList>
            <person name="Barrero R.A."/>
            <person name="Guerrero F.D."/>
            <person name="Moolhuijzen P."/>
            <person name="Goolsby J.A."/>
            <person name="Tidwell J."/>
            <person name="Bellgard S.E."/>
            <person name="Bellgard M.I."/>
        </authorList>
    </citation>
    <scope>NUCLEOTIDE SEQUENCE</scope>
    <source>
        <tissue evidence="3">Shoot tissue taken approximately 20 cm above the soil surface</tissue>
    </source>
</reference>
<reference evidence="3" key="1">
    <citation type="submission" date="2014-09" db="EMBL/GenBank/DDBJ databases">
        <authorList>
            <person name="Magalhaes I.L.F."/>
            <person name="Oliveira U."/>
            <person name="Santos F.R."/>
            <person name="Vidigal T.H.D.A."/>
            <person name="Brescovit A.D."/>
            <person name="Santos A.J."/>
        </authorList>
    </citation>
    <scope>NUCLEOTIDE SEQUENCE</scope>
    <source>
        <tissue evidence="3">Shoot tissue taken approximately 20 cm above the soil surface</tissue>
    </source>
</reference>
<evidence type="ECO:0000256" key="1">
    <source>
        <dbReference type="SAM" id="MobiDB-lite"/>
    </source>
</evidence>
<evidence type="ECO:0000313" key="3">
    <source>
        <dbReference type="EMBL" id="JAE39564.1"/>
    </source>
</evidence>
<accession>A0A0A9HUP5</accession>
<feature type="signal peptide" evidence="2">
    <location>
        <begin position="1"/>
        <end position="25"/>
    </location>
</feature>
<proteinExistence type="predicted"/>
<feature type="region of interest" description="Disordered" evidence="1">
    <location>
        <begin position="23"/>
        <end position="42"/>
    </location>
</feature>
<sequence>MPSHADWRMVTVVLALSLLQIKGDGSEPERSDPDGGATNHGPGHMPPQACDWCHCEDYSFCMFDWK</sequence>
<feature type="compositionally biased region" description="Basic and acidic residues" evidence="1">
    <location>
        <begin position="24"/>
        <end position="33"/>
    </location>
</feature>
<name>A0A0A9HUP5_ARUDO</name>
<dbReference type="EMBL" id="GBRH01158332">
    <property type="protein sequence ID" value="JAE39564.1"/>
    <property type="molecule type" value="Transcribed_RNA"/>
</dbReference>
<dbReference type="AlphaFoldDB" id="A0A0A9HUP5"/>
<organism evidence="3">
    <name type="scientific">Arundo donax</name>
    <name type="common">Giant reed</name>
    <name type="synonym">Donax arundinaceus</name>
    <dbReference type="NCBI Taxonomy" id="35708"/>
    <lineage>
        <taxon>Eukaryota</taxon>
        <taxon>Viridiplantae</taxon>
        <taxon>Streptophyta</taxon>
        <taxon>Embryophyta</taxon>
        <taxon>Tracheophyta</taxon>
        <taxon>Spermatophyta</taxon>
        <taxon>Magnoliopsida</taxon>
        <taxon>Liliopsida</taxon>
        <taxon>Poales</taxon>
        <taxon>Poaceae</taxon>
        <taxon>PACMAD clade</taxon>
        <taxon>Arundinoideae</taxon>
        <taxon>Arundineae</taxon>
        <taxon>Arundo</taxon>
    </lineage>
</organism>